<accession>A0ACC0U6B3</accession>
<gene>
    <name evidence="1" type="ORF">F5148DRAFT_194177</name>
</gene>
<evidence type="ECO:0000313" key="2">
    <source>
        <dbReference type="Proteomes" id="UP001207468"/>
    </source>
</evidence>
<comment type="caution">
    <text evidence="1">The sequence shown here is derived from an EMBL/GenBank/DDBJ whole genome shotgun (WGS) entry which is preliminary data.</text>
</comment>
<proteinExistence type="predicted"/>
<sequence>MQQATSTTSEDVFWSHSDPADFFAPPLQADAPSADSFDTEFHNVDFDWHFQQLDNLLSTLQVAAPVIPTPSTIYSTYSSHEGTSDYSGLSDSSPTRPVIPGVYSMSSSTPTTLYSHGLSSSDYSTADLAPTHPLAHGAFNTAVSANSSHQDIAATRPVMHAVLNTTASSHQEIAPAPPAMHGVHNTSNSDIDIFFNFPPSFGSLPSSPAIRPTMEQSGYGASDLYGFSIDPVPGSQPHQQRNSHTLIIGEQPNPFRLLHPEDSMSRHRGAEEPGAPQQPAIPIPPANLLVQVTPATQTDESRPKRFPCPICSFSSDRKHNLKTHIREVHDKERPYACETCDHRFTRKHDLGRHVSMHGDQNAHRNLPAHPAQV</sequence>
<dbReference type="Proteomes" id="UP001207468">
    <property type="component" value="Unassembled WGS sequence"/>
</dbReference>
<reference evidence="1" key="1">
    <citation type="submission" date="2021-03" db="EMBL/GenBank/DDBJ databases">
        <title>Evolutionary priming and transition to the ectomycorrhizal habit in an iconic lineage of mushroom-forming fungi: is preadaptation a requirement?</title>
        <authorList>
            <consortium name="DOE Joint Genome Institute"/>
            <person name="Looney B.P."/>
            <person name="Miyauchi S."/>
            <person name="Morin E."/>
            <person name="Drula E."/>
            <person name="Courty P.E."/>
            <person name="Chicoki N."/>
            <person name="Fauchery L."/>
            <person name="Kohler A."/>
            <person name="Kuo A."/>
            <person name="LaButti K."/>
            <person name="Pangilinan J."/>
            <person name="Lipzen A."/>
            <person name="Riley R."/>
            <person name="Andreopoulos W."/>
            <person name="He G."/>
            <person name="Johnson J."/>
            <person name="Barry K.W."/>
            <person name="Grigoriev I.V."/>
            <person name="Nagy L."/>
            <person name="Hibbett D."/>
            <person name="Henrissat B."/>
            <person name="Matheny P.B."/>
            <person name="Labbe J."/>
            <person name="Martin A.F."/>
        </authorList>
    </citation>
    <scope>NUCLEOTIDE SEQUENCE</scope>
    <source>
        <strain evidence="1">BPL698</strain>
    </source>
</reference>
<evidence type="ECO:0000313" key="1">
    <source>
        <dbReference type="EMBL" id="KAI9463809.1"/>
    </source>
</evidence>
<organism evidence="1 2">
    <name type="scientific">Russula earlei</name>
    <dbReference type="NCBI Taxonomy" id="71964"/>
    <lineage>
        <taxon>Eukaryota</taxon>
        <taxon>Fungi</taxon>
        <taxon>Dikarya</taxon>
        <taxon>Basidiomycota</taxon>
        <taxon>Agaricomycotina</taxon>
        <taxon>Agaricomycetes</taxon>
        <taxon>Russulales</taxon>
        <taxon>Russulaceae</taxon>
        <taxon>Russula</taxon>
    </lineage>
</organism>
<protein>
    <submittedName>
        <fullName evidence="1">Uncharacterized protein</fullName>
    </submittedName>
</protein>
<name>A0ACC0U6B3_9AGAM</name>
<dbReference type="EMBL" id="JAGFNK010000154">
    <property type="protein sequence ID" value="KAI9463809.1"/>
    <property type="molecule type" value="Genomic_DNA"/>
</dbReference>
<keyword evidence="2" id="KW-1185">Reference proteome</keyword>